<dbReference type="PANTHER" id="PTHR21451:SF0">
    <property type="entry name" value="HISTONE-LYSINE N-METHYLTRANSFERASE, H3 LYSINE-79 SPECIFIC"/>
    <property type="match status" value="1"/>
</dbReference>
<sequence>MLPPFTDQADKLLVQLAYEYVSKKRRVAWSEVARKLRKRRIKKTPKELETRLRTLQRAHGVDLAKFPPCFFGESKPRLVGKVASTRVLNFQAASRLLLLIFGSVTNAEVRQKAGAMHENAGEPLPQAVNQVLDVIGTVEAEDILLDIGCGIGNIVAQFALQTRAQLWVGIEIRSDLCILRYKSINRHSSMESLQKNVLIRNGDTKSCGISTRPPFCLATIVYFNSFLFVDNVKLSVLNELCFHPRARFVIATEAFCPRHRPTCRSNFCAR</sequence>
<dbReference type="Gene3D" id="3.40.50.150">
    <property type="entry name" value="Vaccinia Virus protein VP39"/>
    <property type="match status" value="1"/>
</dbReference>
<dbReference type="Pfam" id="PF08123">
    <property type="entry name" value="DOT1"/>
    <property type="match status" value="1"/>
</dbReference>
<dbReference type="EC" id="2.1.1.360" evidence="2"/>
<dbReference type="GO" id="GO:0032259">
    <property type="term" value="P:methylation"/>
    <property type="evidence" value="ECO:0007669"/>
    <property type="project" value="UniProtKB-KW"/>
</dbReference>
<protein>
    <recommendedName>
        <fullName evidence="3">Histone-lysine N-methyltransferase, H3 lysine-79 specific</fullName>
        <ecNumber evidence="2">2.1.1.360</ecNumber>
    </recommendedName>
    <alternativeName>
        <fullName evidence="9">Histone H3-K79 methyltransferase</fullName>
    </alternativeName>
</protein>
<keyword evidence="4" id="KW-0489">Methyltransferase</keyword>
<keyword evidence="6" id="KW-0949">S-adenosyl-L-methionine</keyword>
<accession>W2G9A6</accession>
<keyword evidence="5" id="KW-0808">Transferase</keyword>
<keyword evidence="8" id="KW-0539">Nucleus</keyword>
<dbReference type="EMBL" id="KI687963">
    <property type="protein sequence ID" value="ETK79494.1"/>
    <property type="molecule type" value="Genomic_DNA"/>
</dbReference>
<evidence type="ECO:0000256" key="3">
    <source>
        <dbReference type="ARBA" id="ARBA00020987"/>
    </source>
</evidence>
<dbReference type="GO" id="GO:0006281">
    <property type="term" value="P:DNA repair"/>
    <property type="evidence" value="ECO:0007669"/>
    <property type="project" value="TreeGrafter"/>
</dbReference>
<comment type="catalytic activity">
    <reaction evidence="10">
        <text>L-lysyl(79)-[histone H3] + 3 S-adenosyl-L-methionine = N(6),N(6),N(6)-trimethyl-L-lysyl(79)-[histone H3] + 3 S-adenosyl-L-homocysteine + 3 H(+)</text>
        <dbReference type="Rhea" id="RHEA:60328"/>
        <dbReference type="Rhea" id="RHEA-COMP:15549"/>
        <dbReference type="Rhea" id="RHEA-COMP:15552"/>
        <dbReference type="ChEBI" id="CHEBI:15378"/>
        <dbReference type="ChEBI" id="CHEBI:29969"/>
        <dbReference type="ChEBI" id="CHEBI:57856"/>
        <dbReference type="ChEBI" id="CHEBI:59789"/>
        <dbReference type="ChEBI" id="CHEBI:61961"/>
        <dbReference type="EC" id="2.1.1.360"/>
    </reaction>
</comment>
<reference evidence="13" key="2">
    <citation type="submission" date="2013-11" db="EMBL/GenBank/DDBJ databases">
        <title>The Genome Sequence of Phytophthora parasitica CJ05E6.</title>
        <authorList>
            <consortium name="The Broad Institute Genomics Platform"/>
            <person name="Russ C."/>
            <person name="Tyler B."/>
            <person name="Panabieres F."/>
            <person name="Shan W."/>
            <person name="Tripathy S."/>
            <person name="Grunwald N."/>
            <person name="Machado M."/>
            <person name="Johnson C.S."/>
            <person name="Arredondo F."/>
            <person name="Hong C."/>
            <person name="Coffey M."/>
            <person name="Young S.K."/>
            <person name="Zeng Q."/>
            <person name="Gargeya S."/>
            <person name="Fitzgerald M."/>
            <person name="Abouelleil A."/>
            <person name="Alvarado L."/>
            <person name="Chapman S.B."/>
            <person name="Gainer-Dewar J."/>
            <person name="Goldberg J."/>
            <person name="Griggs A."/>
            <person name="Gujja S."/>
            <person name="Hansen M."/>
            <person name="Howarth C."/>
            <person name="Imamovic A."/>
            <person name="Ireland A."/>
            <person name="Larimer J."/>
            <person name="McCowan C."/>
            <person name="Murphy C."/>
            <person name="Pearson M."/>
            <person name="Poon T.W."/>
            <person name="Priest M."/>
            <person name="Roberts A."/>
            <person name="Saif S."/>
            <person name="Shea T."/>
            <person name="Sykes S."/>
            <person name="Wortman J."/>
            <person name="Nusbaum C."/>
            <person name="Birren B."/>
        </authorList>
    </citation>
    <scope>NUCLEOTIDE SEQUENCE [LARGE SCALE GENOMIC DNA]</scope>
    <source>
        <strain evidence="13">CJ05E6</strain>
    </source>
</reference>
<evidence type="ECO:0000313" key="12">
    <source>
        <dbReference type="EMBL" id="ETK79494.1"/>
    </source>
</evidence>
<evidence type="ECO:0000256" key="6">
    <source>
        <dbReference type="ARBA" id="ARBA00022691"/>
    </source>
</evidence>
<dbReference type="Proteomes" id="UP000053864">
    <property type="component" value="Unassembled WGS sequence"/>
</dbReference>
<evidence type="ECO:0000256" key="9">
    <source>
        <dbReference type="ARBA" id="ARBA00029821"/>
    </source>
</evidence>
<keyword evidence="7" id="KW-0156">Chromatin regulator</keyword>
<name>W2G9A6_PHYNI</name>
<dbReference type="PANTHER" id="PTHR21451">
    <property type="entry name" value="HISTONE H3 METHYLTRANSFERASE"/>
    <property type="match status" value="1"/>
</dbReference>
<evidence type="ECO:0000256" key="10">
    <source>
        <dbReference type="ARBA" id="ARBA00047770"/>
    </source>
</evidence>
<evidence type="ECO:0000256" key="1">
    <source>
        <dbReference type="ARBA" id="ARBA00004123"/>
    </source>
</evidence>
<evidence type="ECO:0000256" key="5">
    <source>
        <dbReference type="ARBA" id="ARBA00022679"/>
    </source>
</evidence>
<dbReference type="InterPro" id="IPR025789">
    <property type="entry name" value="DOT1_dom"/>
</dbReference>
<dbReference type="SUPFAM" id="SSF53335">
    <property type="entry name" value="S-adenosyl-L-methionine-dependent methyltransferases"/>
    <property type="match status" value="1"/>
</dbReference>
<reference evidence="12" key="1">
    <citation type="submission" date="2013-11" db="EMBL/GenBank/DDBJ databases">
        <title>The Genome Sequence of Phytophthora parasitica CJ02B3.</title>
        <authorList>
            <consortium name="The Broad Institute Genomics Platform"/>
            <person name="Russ C."/>
            <person name="Tyler B."/>
            <person name="Panabieres F."/>
            <person name="Shan W."/>
            <person name="Tripathy S."/>
            <person name="Grunwald N."/>
            <person name="Machado M."/>
            <person name="Johnson C.S."/>
            <person name="Arredondo F."/>
            <person name="Hong C."/>
            <person name="Coffey M."/>
            <person name="Young S.K."/>
            <person name="Zeng Q."/>
            <person name="Gargeya S."/>
            <person name="Fitzgerald M."/>
            <person name="Abouelleil A."/>
            <person name="Alvarado L."/>
            <person name="Chapman S.B."/>
            <person name="Gainer-Dewar J."/>
            <person name="Goldberg J."/>
            <person name="Griggs A."/>
            <person name="Gujja S."/>
            <person name="Hansen M."/>
            <person name="Howarth C."/>
            <person name="Imamovic A."/>
            <person name="Ireland A."/>
            <person name="Larimer J."/>
            <person name="McCowan C."/>
            <person name="Murphy C."/>
            <person name="Pearson M."/>
            <person name="Poon T.W."/>
            <person name="Priest M."/>
            <person name="Roberts A."/>
            <person name="Saif S."/>
            <person name="Shea T."/>
            <person name="Sykes S."/>
            <person name="Wortman J."/>
            <person name="Nusbaum C."/>
            <person name="Birren B."/>
        </authorList>
    </citation>
    <scope>NUCLEOTIDE SEQUENCE [LARGE SCALE GENOMIC DNA]</scope>
    <source>
        <strain evidence="12">CJ02B3</strain>
    </source>
</reference>
<dbReference type="InterPro" id="IPR029063">
    <property type="entry name" value="SAM-dependent_MTases_sf"/>
</dbReference>
<dbReference type="Proteomes" id="UP000053236">
    <property type="component" value="Unassembled WGS sequence"/>
</dbReference>
<dbReference type="GO" id="GO:0000077">
    <property type="term" value="P:DNA damage checkpoint signaling"/>
    <property type="evidence" value="ECO:0007669"/>
    <property type="project" value="TreeGrafter"/>
</dbReference>
<dbReference type="InterPro" id="IPR030445">
    <property type="entry name" value="H3-K79_meTrfase"/>
</dbReference>
<organism evidence="12">
    <name type="scientific">Phytophthora nicotianae</name>
    <name type="common">Potato buckeye rot agent</name>
    <name type="synonym">Phytophthora parasitica</name>
    <dbReference type="NCBI Taxonomy" id="4792"/>
    <lineage>
        <taxon>Eukaryota</taxon>
        <taxon>Sar</taxon>
        <taxon>Stramenopiles</taxon>
        <taxon>Oomycota</taxon>
        <taxon>Peronosporomycetes</taxon>
        <taxon>Peronosporales</taxon>
        <taxon>Peronosporaceae</taxon>
        <taxon>Phytophthora</taxon>
    </lineage>
</organism>
<evidence type="ECO:0000256" key="4">
    <source>
        <dbReference type="ARBA" id="ARBA00022603"/>
    </source>
</evidence>
<dbReference type="AlphaFoldDB" id="W2G9A6"/>
<evidence type="ECO:0000313" key="13">
    <source>
        <dbReference type="EMBL" id="ETL32913.1"/>
    </source>
</evidence>
<dbReference type="EMBL" id="KI674726">
    <property type="protein sequence ID" value="ETL32913.1"/>
    <property type="molecule type" value="Genomic_DNA"/>
</dbReference>
<evidence type="ECO:0000256" key="7">
    <source>
        <dbReference type="ARBA" id="ARBA00022853"/>
    </source>
</evidence>
<evidence type="ECO:0000259" key="11">
    <source>
        <dbReference type="Pfam" id="PF08123"/>
    </source>
</evidence>
<feature type="domain" description="DOT1" evidence="11">
    <location>
        <begin position="118"/>
        <end position="257"/>
    </location>
</feature>
<gene>
    <name evidence="12" type="ORF">L915_14662</name>
    <name evidence="13" type="ORF">L916_14568</name>
</gene>
<comment type="subcellular location">
    <subcellularLocation>
        <location evidence="1">Nucleus</location>
    </subcellularLocation>
</comment>
<proteinExistence type="predicted"/>
<evidence type="ECO:0000256" key="2">
    <source>
        <dbReference type="ARBA" id="ARBA00012190"/>
    </source>
</evidence>
<dbReference type="GO" id="GO:0140956">
    <property type="term" value="F:histone H3K79 trimethyltransferase activity"/>
    <property type="evidence" value="ECO:0007669"/>
    <property type="project" value="UniProtKB-EC"/>
</dbReference>
<dbReference type="VEuPathDB" id="FungiDB:PPTG_15223"/>
<evidence type="ECO:0000256" key="8">
    <source>
        <dbReference type="ARBA" id="ARBA00023242"/>
    </source>
</evidence>
<dbReference type="GO" id="GO:0005634">
    <property type="term" value="C:nucleus"/>
    <property type="evidence" value="ECO:0007669"/>
    <property type="project" value="UniProtKB-SubCell"/>
</dbReference>